<evidence type="ECO:0000313" key="3">
    <source>
        <dbReference type="Proteomes" id="UP000053647"/>
    </source>
</evidence>
<dbReference type="AlphaFoldDB" id="A0A0C9STM7"/>
<name>A0A0C9STM7_PAXIN</name>
<evidence type="ECO:0000313" key="2">
    <source>
        <dbReference type="EMBL" id="KIJ12169.1"/>
    </source>
</evidence>
<reference evidence="2 3" key="1">
    <citation type="submission" date="2014-06" db="EMBL/GenBank/DDBJ databases">
        <authorList>
            <consortium name="DOE Joint Genome Institute"/>
            <person name="Kuo A."/>
            <person name="Kohler A."/>
            <person name="Nagy L.G."/>
            <person name="Floudas D."/>
            <person name="Copeland A."/>
            <person name="Barry K.W."/>
            <person name="Cichocki N."/>
            <person name="Veneault-Fourrey C."/>
            <person name="LaButti K."/>
            <person name="Lindquist E.A."/>
            <person name="Lipzen A."/>
            <person name="Lundell T."/>
            <person name="Morin E."/>
            <person name="Murat C."/>
            <person name="Sun H."/>
            <person name="Tunlid A."/>
            <person name="Henrissat B."/>
            <person name="Grigoriev I.V."/>
            <person name="Hibbett D.S."/>
            <person name="Martin F."/>
            <person name="Nordberg H.P."/>
            <person name="Cantor M.N."/>
            <person name="Hua S.X."/>
        </authorList>
    </citation>
    <scope>NUCLEOTIDE SEQUENCE [LARGE SCALE GENOMIC DNA]</scope>
    <source>
        <strain evidence="2 3">ATCC 200175</strain>
    </source>
</reference>
<organism evidence="2 3">
    <name type="scientific">Paxillus involutus ATCC 200175</name>
    <dbReference type="NCBI Taxonomy" id="664439"/>
    <lineage>
        <taxon>Eukaryota</taxon>
        <taxon>Fungi</taxon>
        <taxon>Dikarya</taxon>
        <taxon>Basidiomycota</taxon>
        <taxon>Agaricomycotina</taxon>
        <taxon>Agaricomycetes</taxon>
        <taxon>Agaricomycetidae</taxon>
        <taxon>Boletales</taxon>
        <taxon>Paxilineae</taxon>
        <taxon>Paxillaceae</taxon>
        <taxon>Paxillus</taxon>
    </lineage>
</organism>
<feature type="compositionally biased region" description="Polar residues" evidence="1">
    <location>
        <begin position="53"/>
        <end position="62"/>
    </location>
</feature>
<dbReference type="HOGENOM" id="CLU_1917711_0_0_1"/>
<reference evidence="3" key="2">
    <citation type="submission" date="2015-01" db="EMBL/GenBank/DDBJ databases">
        <title>Evolutionary Origins and Diversification of the Mycorrhizal Mutualists.</title>
        <authorList>
            <consortium name="DOE Joint Genome Institute"/>
            <consortium name="Mycorrhizal Genomics Consortium"/>
            <person name="Kohler A."/>
            <person name="Kuo A."/>
            <person name="Nagy L.G."/>
            <person name="Floudas D."/>
            <person name="Copeland A."/>
            <person name="Barry K.W."/>
            <person name="Cichocki N."/>
            <person name="Veneault-Fourrey C."/>
            <person name="LaButti K."/>
            <person name="Lindquist E.A."/>
            <person name="Lipzen A."/>
            <person name="Lundell T."/>
            <person name="Morin E."/>
            <person name="Murat C."/>
            <person name="Riley R."/>
            <person name="Ohm R."/>
            <person name="Sun H."/>
            <person name="Tunlid A."/>
            <person name="Henrissat B."/>
            <person name="Grigoriev I.V."/>
            <person name="Hibbett D.S."/>
            <person name="Martin F."/>
        </authorList>
    </citation>
    <scope>NUCLEOTIDE SEQUENCE [LARGE SCALE GENOMIC DNA]</scope>
    <source>
        <strain evidence="3">ATCC 200175</strain>
    </source>
</reference>
<gene>
    <name evidence="2" type="ORF">PAXINDRAFT_14943</name>
</gene>
<evidence type="ECO:0000256" key="1">
    <source>
        <dbReference type="SAM" id="MobiDB-lite"/>
    </source>
</evidence>
<sequence>MVPLPNTLSPPTPQFGVPVASSLDHTNHGQPSPLPALTPTPPPMSLTTPPSFNLPQSSTSFNVEPHGLTLSTVATPSSSIPSGQSYSTADASATVSSYVTSSAPVTPGDVSLLPQIVQKGGKGHAKCNTTNV</sequence>
<dbReference type="EMBL" id="KN819367">
    <property type="protein sequence ID" value="KIJ12169.1"/>
    <property type="molecule type" value="Genomic_DNA"/>
</dbReference>
<protein>
    <submittedName>
        <fullName evidence="2">Uncharacterized protein</fullName>
    </submittedName>
</protein>
<keyword evidence="3" id="KW-1185">Reference proteome</keyword>
<feature type="compositionally biased region" description="Pro residues" evidence="1">
    <location>
        <begin position="32"/>
        <end position="44"/>
    </location>
</feature>
<accession>A0A0C9STM7</accession>
<proteinExistence type="predicted"/>
<feature type="region of interest" description="Disordered" evidence="1">
    <location>
        <begin position="1"/>
        <end position="64"/>
    </location>
</feature>
<dbReference type="Proteomes" id="UP000053647">
    <property type="component" value="Unassembled WGS sequence"/>
</dbReference>